<protein>
    <submittedName>
        <fullName evidence="3">Uncharacterized protein</fullName>
    </submittedName>
</protein>
<feature type="transmembrane region" description="Helical" evidence="1">
    <location>
        <begin position="21"/>
        <end position="40"/>
    </location>
</feature>
<feature type="transmembrane region" description="Helical" evidence="1">
    <location>
        <begin position="46"/>
        <end position="63"/>
    </location>
</feature>
<organism evidence="2 3">
    <name type="scientific">Ascaris lumbricoides</name>
    <name type="common">Giant roundworm</name>
    <dbReference type="NCBI Taxonomy" id="6252"/>
    <lineage>
        <taxon>Eukaryota</taxon>
        <taxon>Metazoa</taxon>
        <taxon>Ecdysozoa</taxon>
        <taxon>Nematoda</taxon>
        <taxon>Chromadorea</taxon>
        <taxon>Rhabditida</taxon>
        <taxon>Spirurina</taxon>
        <taxon>Ascaridomorpha</taxon>
        <taxon>Ascaridoidea</taxon>
        <taxon>Ascarididae</taxon>
        <taxon>Ascaris</taxon>
    </lineage>
</organism>
<evidence type="ECO:0000313" key="3">
    <source>
        <dbReference type="WBParaSite" id="ALUE_0001539701-mRNA-1"/>
    </source>
</evidence>
<keyword evidence="1" id="KW-1133">Transmembrane helix</keyword>
<reference evidence="3" key="1">
    <citation type="submission" date="2017-02" db="UniProtKB">
        <authorList>
            <consortium name="WormBaseParasite"/>
        </authorList>
    </citation>
    <scope>IDENTIFICATION</scope>
</reference>
<evidence type="ECO:0000313" key="2">
    <source>
        <dbReference type="Proteomes" id="UP000036681"/>
    </source>
</evidence>
<evidence type="ECO:0000256" key="1">
    <source>
        <dbReference type="SAM" id="Phobius"/>
    </source>
</evidence>
<dbReference type="AlphaFoldDB" id="A0A0M3IC35"/>
<keyword evidence="1" id="KW-0812">Transmembrane</keyword>
<dbReference type="Proteomes" id="UP000036681">
    <property type="component" value="Unplaced"/>
</dbReference>
<name>A0A0M3IC35_ASCLU</name>
<keyword evidence="1" id="KW-0472">Membrane</keyword>
<proteinExistence type="predicted"/>
<dbReference type="WBParaSite" id="ALUE_0001539701-mRNA-1">
    <property type="protein sequence ID" value="ALUE_0001539701-mRNA-1"/>
    <property type="gene ID" value="ALUE_0001539701"/>
</dbReference>
<accession>A0A0M3IC35</accession>
<keyword evidence="2" id="KW-1185">Reference proteome</keyword>
<sequence>MFSFIEVYRHHERKYKTAVTLYKTAVTSADLLYFFFRSIFLNSKIFFFYTNLFLVGLNVFKYME</sequence>